<dbReference type="Pfam" id="PF12222">
    <property type="entry name" value="PNGaseA"/>
    <property type="match status" value="1"/>
</dbReference>
<evidence type="ECO:0000259" key="2">
    <source>
        <dbReference type="Pfam" id="PF12222"/>
    </source>
</evidence>
<dbReference type="InterPro" id="IPR021102">
    <property type="entry name" value="PNGase_A"/>
</dbReference>
<feature type="signal peptide" evidence="1">
    <location>
        <begin position="1"/>
        <end position="19"/>
    </location>
</feature>
<dbReference type="EMBL" id="KM038208">
    <property type="protein sequence ID" value="AIG55669.1"/>
    <property type="molecule type" value="Genomic_DNA"/>
</dbReference>
<accession>A0A0A7CML9</accession>
<dbReference type="Proteomes" id="UP000243217">
    <property type="component" value="Unassembled WGS sequence"/>
</dbReference>
<name>A0A0A7CML9_9STRA</name>
<dbReference type="STRING" id="74557.A0A0A7CML9"/>
<protein>
    <submittedName>
        <fullName evidence="3">Secreted protein</fullName>
    </submittedName>
</protein>
<organism evidence="3">
    <name type="scientific">Thraustotheca clavata</name>
    <dbReference type="NCBI Taxonomy" id="74557"/>
    <lineage>
        <taxon>Eukaryota</taxon>
        <taxon>Sar</taxon>
        <taxon>Stramenopiles</taxon>
        <taxon>Oomycota</taxon>
        <taxon>Saprolegniomycetes</taxon>
        <taxon>Saprolegniales</taxon>
        <taxon>Achlyaceae</taxon>
        <taxon>Thraustotheca</taxon>
    </lineage>
</organism>
<keyword evidence="1" id="KW-0732">Signal</keyword>
<dbReference type="OrthoDB" id="1612078at2759"/>
<proteinExistence type="predicted"/>
<evidence type="ECO:0000313" key="3">
    <source>
        <dbReference type="EMBL" id="AIG55669.1"/>
    </source>
</evidence>
<keyword evidence="5" id="KW-1185">Reference proteome</keyword>
<evidence type="ECO:0000313" key="5">
    <source>
        <dbReference type="Proteomes" id="UP000243217"/>
    </source>
</evidence>
<gene>
    <name evidence="4" type="ORF">THRCLA_09275</name>
</gene>
<evidence type="ECO:0000256" key="1">
    <source>
        <dbReference type="SAM" id="SignalP"/>
    </source>
</evidence>
<dbReference type="AlphaFoldDB" id="A0A0A7CML9"/>
<dbReference type="EMBL" id="JNBS01002517">
    <property type="protein sequence ID" value="OQR90575.1"/>
    <property type="molecule type" value="Genomic_DNA"/>
</dbReference>
<feature type="chain" id="PRO_5002038058" evidence="1">
    <location>
        <begin position="20"/>
        <end position="576"/>
    </location>
</feature>
<sequence>MLGYLVFGIAAVAAQYIHSVDDILPVNTNQVHYENQSCKVVLMDNYVFGASYGKPFQGSFAAPSCIEDPENTAIYLRWSASVPSGRQFDRIAALWVNGFELLRTTTQEPSRKTGATWEVVKDISTYKDIFAKGGNVVVALDNVVDQTYTSSFTITLTAEFYKPKDSCGSDIRSVPRKPDSIVSISNKNGPYGWFNVQPSTLGANFGLVSLPQNMEQLFLEVFLSHHGCDEFWYTNPPNKYLVPLQTNCGNGAFREVQILIDGDFVGAIWPFPLIYTGGISPYMWRPIVATNAFEAPTYLADLTPFLGKFLDGKAHNVSFGVGFGLDYWPMTGNLLVYVDKNGNKTTAQVQSQSISPGVVPSVGEDVKGLDMTFKTTASRKNSVSTLITTSKGSKVYSVVQEFTFFNDQIYTNNASTQWFDQRTQVTTTTSISYEHGHTSKQVVQEDYPFSGNTTYITYSTGQTESIPHRVEFVDIRRNIKPEATEQDGYQLTTSIDHAFKKSIATSGNAQDFLLGLSDYTVFIKQHANAYLDSNIGGNGTNSAQLRASNSTGCYSHKVEGSVNGGITMDIQGNQCP</sequence>
<reference evidence="3 5" key="1">
    <citation type="journal article" date="2014" name="Genome Biol. Evol.">
        <title>The secreted proteins of Achlya hypogyna and Thraustotheca clavata identify the ancestral oomycete secretome and reveal gene acquisitions by horizontal gene transfer.</title>
        <authorList>
            <person name="Misner I."/>
            <person name="Blouin N."/>
            <person name="Leonard G."/>
            <person name="Richards T.A."/>
            <person name="Lane C.E."/>
        </authorList>
    </citation>
    <scope>NUCLEOTIDE SEQUENCE</scope>
    <source>
        <strain evidence="3 5">ATCC 34112</strain>
    </source>
</reference>
<evidence type="ECO:0000313" key="4">
    <source>
        <dbReference type="EMBL" id="OQR90575.1"/>
    </source>
</evidence>
<dbReference type="PANTHER" id="PTHR31104">
    <property type="entry name" value="PEPTIDE-N4-(N-ACETYL-BETA-GLUCOSAMINYL)ASPARAGINE AMIDASE A PROTEIN"/>
    <property type="match status" value="1"/>
</dbReference>
<dbReference type="InterPro" id="IPR056948">
    <property type="entry name" value="PNGaseA_N"/>
</dbReference>
<feature type="domain" description="Peptide N-acetyl-beta-D-glucosaminyl asparaginase amidase A N-terminal" evidence="2">
    <location>
        <begin position="32"/>
        <end position="352"/>
    </location>
</feature>
<dbReference type="Pfam" id="PF25156">
    <property type="entry name" value="PNGase_A_C"/>
    <property type="match status" value="1"/>
</dbReference>